<dbReference type="CDD" id="cd11618">
    <property type="entry name" value="ChtBD1_1"/>
    <property type="match status" value="1"/>
</dbReference>
<dbReference type="PANTHER" id="PTHR46471:SF4">
    <property type="entry name" value="CHITIN DEACETYLASE"/>
    <property type="match status" value="1"/>
</dbReference>
<sequence>MADRQSVQHSLNSLLSKLSDPDPDMRYMSLNDLLGILNNPNSTYLAHDQVSSSRLAEGLLKALDDQHGDVQNQALKCLGPLVLRLPFESLASLLEKLTNLTASQTIDTSVPNTALRYIVTALPRPQPGQPPSQEATMAYSAVSRVLIPRLTGPTPSPTSRRGSIVKGMLEKDPSKGFSSDAIDVLIQVVTCFGPLLKEPELTALQNSVLSIVDNDTAGTVVTKRALTAISALVLHFSDAQLSAFVQGLVQRFNSPQLSTVHRRHLIATVGGVAKSAPAKFGPHLPTLAPYVFAAVGEDNLAQPNRQGSHLLPLTHGDAPDHKLVERGSNPRCGPDHGKCPEGKCCSTAGYCGDTKNHCSSPDCQIDFGNCDAHTTPGGPPTDKIPRPHVGNVPYGPKFIRSCTTPGTIALTFDDGPKEYTQDLLDLLDKYEAKVTFFVTGNNNAKGEIDSPGMPWASLIQRMYRSGHQVASHTWSHQDLSKVTQDQRRVQLLWNEVALRNILGTIPTYMRPPYSSCTAESGCLEDLGSLGYHVILYDIDTEDYSHDSPALIQQSKDIFDRNLASRTDFDRPWLVIAHDVHEQTVHNLTEYMLKKLIAEGYRAVTVGECLGDPPELWYRKDEAFDDRQTRKSKSKNDVAKTVSVDGMCGGNITCLGSRFGPCCSGTGFCGSMSTFCGSGCRPDNGNCGDNAGTVKGGGAPNAGSGKPTKPAKSEGRALQLSSSVAIVILLFLVVLMD</sequence>
<keyword evidence="9" id="KW-1015">Disulfide bond</keyword>
<keyword evidence="11" id="KW-0812">Transmembrane</keyword>
<accession>A0A100IIW1</accession>
<dbReference type="AlphaFoldDB" id="A0A100IIW1"/>
<keyword evidence="5" id="KW-0378">Hydrolase</keyword>
<organism evidence="14 15">
    <name type="scientific">Aspergillus niger</name>
    <dbReference type="NCBI Taxonomy" id="5061"/>
    <lineage>
        <taxon>Eukaryota</taxon>
        <taxon>Fungi</taxon>
        <taxon>Dikarya</taxon>
        <taxon>Ascomycota</taxon>
        <taxon>Pezizomycotina</taxon>
        <taxon>Eurotiomycetes</taxon>
        <taxon>Eurotiomycetidae</taxon>
        <taxon>Eurotiales</taxon>
        <taxon>Aspergillaceae</taxon>
        <taxon>Aspergillus</taxon>
        <taxon>Aspergillus subgen. Circumdati</taxon>
    </lineage>
</organism>
<evidence type="ECO:0000313" key="15">
    <source>
        <dbReference type="Proteomes" id="UP000068243"/>
    </source>
</evidence>
<evidence type="ECO:0000313" key="14">
    <source>
        <dbReference type="EMBL" id="GAQ42027.1"/>
    </source>
</evidence>
<comment type="caution">
    <text evidence="9">Lacks conserved residue(s) required for the propagation of feature annotation.</text>
</comment>
<dbReference type="EMBL" id="BCMY01000007">
    <property type="protein sequence ID" value="GAQ42027.1"/>
    <property type="molecule type" value="Genomic_DNA"/>
</dbReference>
<feature type="disulfide bond" evidence="9">
    <location>
        <begin position="339"/>
        <end position="351"/>
    </location>
</feature>
<dbReference type="VEuPathDB" id="FungiDB:M747DRAFT_318296"/>
<dbReference type="VEuPathDB" id="FungiDB:ATCC64974_87790"/>
<dbReference type="Gene3D" id="3.30.60.10">
    <property type="entry name" value="Endochitinase-like"/>
    <property type="match status" value="1"/>
</dbReference>
<keyword evidence="4" id="KW-0732">Signal</keyword>
<evidence type="ECO:0000256" key="3">
    <source>
        <dbReference type="ARBA" id="ARBA00022723"/>
    </source>
</evidence>
<comment type="caution">
    <text evidence="14">The sequence shown here is derived from an EMBL/GenBank/DDBJ whole genome shotgun (WGS) entry which is preliminary data.</text>
</comment>
<dbReference type="InterPro" id="IPR002509">
    <property type="entry name" value="NODB_dom"/>
</dbReference>
<feature type="disulfide bond" evidence="9">
    <location>
        <begin position="661"/>
        <end position="675"/>
    </location>
</feature>
<evidence type="ECO:0000256" key="11">
    <source>
        <dbReference type="SAM" id="Phobius"/>
    </source>
</evidence>
<comment type="cofactor">
    <cofactor evidence="1">
        <name>Co(2+)</name>
        <dbReference type="ChEBI" id="CHEBI:48828"/>
    </cofactor>
</comment>
<feature type="domain" description="Chitin-binding type-1" evidence="12">
    <location>
        <begin position="644"/>
        <end position="688"/>
    </location>
</feature>
<protein>
    <submittedName>
        <fullName evidence="14">Chitin deacetylase</fullName>
    </submittedName>
</protein>
<dbReference type="Pfam" id="PF00187">
    <property type="entry name" value="Chitin_bind_1"/>
    <property type="match status" value="1"/>
</dbReference>
<evidence type="ECO:0000256" key="8">
    <source>
        <dbReference type="ARBA" id="ARBA00023285"/>
    </source>
</evidence>
<proteinExistence type="predicted"/>
<dbReference type="SMART" id="SM00270">
    <property type="entry name" value="ChtBD1"/>
    <property type="match status" value="2"/>
</dbReference>
<dbReference type="InterPro" id="IPR036861">
    <property type="entry name" value="Endochitinase-like_sf"/>
</dbReference>
<feature type="disulfide bond" evidence="9">
    <location>
        <begin position="344"/>
        <end position="358"/>
    </location>
</feature>
<keyword evidence="7" id="KW-0119">Carbohydrate metabolism</keyword>
<dbReference type="VEuPathDB" id="FungiDB:An11g00920"/>
<dbReference type="GO" id="GO:0008061">
    <property type="term" value="F:chitin binding"/>
    <property type="evidence" value="ECO:0007669"/>
    <property type="project" value="UniProtKB-UniRule"/>
</dbReference>
<dbReference type="InterPro" id="IPR011989">
    <property type="entry name" value="ARM-like"/>
</dbReference>
<dbReference type="CDD" id="cd00035">
    <property type="entry name" value="ChtBD1"/>
    <property type="match status" value="1"/>
</dbReference>
<evidence type="ECO:0000256" key="10">
    <source>
        <dbReference type="SAM" id="MobiDB-lite"/>
    </source>
</evidence>
<dbReference type="OrthoDB" id="407355at2759"/>
<evidence type="ECO:0000256" key="5">
    <source>
        <dbReference type="ARBA" id="ARBA00022801"/>
    </source>
</evidence>
<evidence type="ECO:0000256" key="2">
    <source>
        <dbReference type="ARBA" id="ARBA00022669"/>
    </source>
</evidence>
<dbReference type="Pfam" id="PF01522">
    <property type="entry name" value="Polysacc_deac_1"/>
    <property type="match status" value="1"/>
</dbReference>
<keyword evidence="11" id="KW-0472">Membrane</keyword>
<keyword evidence="2 9" id="KW-0147">Chitin-binding</keyword>
<evidence type="ECO:0000259" key="12">
    <source>
        <dbReference type="PROSITE" id="PS50941"/>
    </source>
</evidence>
<gene>
    <name evidence="14" type="ORF">ABL_04688</name>
</gene>
<dbReference type="SUPFAM" id="SSF88713">
    <property type="entry name" value="Glycoside hydrolase/deacetylase"/>
    <property type="match status" value="1"/>
</dbReference>
<feature type="region of interest" description="Disordered" evidence="10">
    <location>
        <begin position="695"/>
        <end position="714"/>
    </location>
</feature>
<dbReference type="CDD" id="cd10951">
    <property type="entry name" value="CE4_ClCDA_like"/>
    <property type="match status" value="1"/>
</dbReference>
<dbReference type="Gene3D" id="3.20.20.370">
    <property type="entry name" value="Glycoside hydrolase/deacetylase"/>
    <property type="match status" value="1"/>
</dbReference>
<dbReference type="InterPro" id="IPR011330">
    <property type="entry name" value="Glyco_hydro/deAcase_b/a-brl"/>
</dbReference>
<dbReference type="InterPro" id="IPR001002">
    <property type="entry name" value="Chitin-bd_1"/>
</dbReference>
<evidence type="ECO:0000256" key="9">
    <source>
        <dbReference type="PROSITE-ProRule" id="PRU00261"/>
    </source>
</evidence>
<evidence type="ECO:0000256" key="7">
    <source>
        <dbReference type="ARBA" id="ARBA00023277"/>
    </source>
</evidence>
<dbReference type="Gene3D" id="1.25.10.10">
    <property type="entry name" value="Leucine-rich Repeat Variant"/>
    <property type="match status" value="1"/>
</dbReference>
<keyword evidence="3" id="KW-0479">Metal-binding</keyword>
<evidence type="ECO:0000259" key="13">
    <source>
        <dbReference type="PROSITE" id="PS51677"/>
    </source>
</evidence>
<dbReference type="OMA" id="CPEKLCC"/>
<feature type="domain" description="Chitin-binding type-1" evidence="12">
    <location>
        <begin position="329"/>
        <end position="372"/>
    </location>
</feature>
<reference evidence="15" key="1">
    <citation type="journal article" date="2016" name="Genome Announc.">
        <title>Draft genome sequence of Aspergillus niger strain An76.</title>
        <authorList>
            <person name="Gong W."/>
            <person name="Cheng Z."/>
            <person name="Zhang H."/>
            <person name="Liu L."/>
            <person name="Gao P."/>
            <person name="Wang L."/>
        </authorList>
    </citation>
    <scope>NUCLEOTIDE SEQUENCE [LARGE SCALE GENOMIC DNA]</scope>
    <source>
        <strain evidence="15">An76</strain>
    </source>
</reference>
<feature type="transmembrane region" description="Helical" evidence="11">
    <location>
        <begin position="716"/>
        <end position="735"/>
    </location>
</feature>
<feature type="disulfide bond" evidence="9">
    <location>
        <begin position="647"/>
        <end position="662"/>
    </location>
</feature>
<dbReference type="SUPFAM" id="SSF48371">
    <property type="entry name" value="ARM repeat"/>
    <property type="match status" value="1"/>
</dbReference>
<dbReference type="GO" id="GO:0005975">
    <property type="term" value="P:carbohydrate metabolic process"/>
    <property type="evidence" value="ECO:0007669"/>
    <property type="project" value="InterPro"/>
</dbReference>
<dbReference type="PROSITE" id="PS50941">
    <property type="entry name" value="CHIT_BIND_I_2"/>
    <property type="match status" value="2"/>
</dbReference>
<keyword evidence="6" id="KW-0843">Virulence</keyword>
<dbReference type="GO" id="GO:0046872">
    <property type="term" value="F:metal ion binding"/>
    <property type="evidence" value="ECO:0007669"/>
    <property type="project" value="UniProtKB-KW"/>
</dbReference>
<dbReference type="InterPro" id="IPR016024">
    <property type="entry name" value="ARM-type_fold"/>
</dbReference>
<name>A0A100IIW1_ASPNG</name>
<keyword evidence="11" id="KW-1133">Transmembrane helix</keyword>
<feature type="domain" description="NodB homology" evidence="13">
    <location>
        <begin position="406"/>
        <end position="603"/>
    </location>
</feature>
<evidence type="ECO:0000256" key="1">
    <source>
        <dbReference type="ARBA" id="ARBA00001941"/>
    </source>
</evidence>
<dbReference type="SUPFAM" id="SSF57016">
    <property type="entry name" value="Plant lectins/antimicrobial peptides"/>
    <property type="match status" value="2"/>
</dbReference>
<dbReference type="PROSITE" id="PS51677">
    <property type="entry name" value="NODB"/>
    <property type="match status" value="1"/>
</dbReference>
<evidence type="ECO:0000256" key="4">
    <source>
        <dbReference type="ARBA" id="ARBA00022729"/>
    </source>
</evidence>
<keyword evidence="8" id="KW-0170">Cobalt</keyword>
<dbReference type="VEuPathDB" id="FungiDB:ASPNIDRAFT2_1096039"/>
<dbReference type="PANTHER" id="PTHR46471">
    <property type="entry name" value="CHITIN DEACETYLASE"/>
    <property type="match status" value="1"/>
</dbReference>
<dbReference type="GO" id="GO:0016810">
    <property type="term" value="F:hydrolase activity, acting on carbon-nitrogen (but not peptide) bonds"/>
    <property type="evidence" value="ECO:0007669"/>
    <property type="project" value="InterPro"/>
</dbReference>
<dbReference type="PaxDb" id="5061-CADANGAP00008282"/>
<dbReference type="Proteomes" id="UP000068243">
    <property type="component" value="Unassembled WGS sequence"/>
</dbReference>
<evidence type="ECO:0000256" key="6">
    <source>
        <dbReference type="ARBA" id="ARBA00023026"/>
    </source>
</evidence>